<dbReference type="InterPro" id="IPR050325">
    <property type="entry name" value="Prot/Nucl_acid_deglycase"/>
</dbReference>
<protein>
    <recommendedName>
        <fullName evidence="3">DJ-1/PfpI domain-containing protein</fullName>
    </recommendedName>
</protein>
<dbReference type="SUPFAM" id="SSF52317">
    <property type="entry name" value="Class I glutamine amidotransferase-like"/>
    <property type="match status" value="1"/>
</dbReference>
<dbReference type="InterPro" id="IPR006287">
    <property type="entry name" value="DJ-1"/>
</dbReference>
<keyword evidence="2" id="KW-0677">Repeat</keyword>
<evidence type="ECO:0000313" key="4">
    <source>
        <dbReference type="EMBL" id="KAK9862273.1"/>
    </source>
</evidence>
<name>A0AAW1T0V3_9CHLO</name>
<dbReference type="Proteomes" id="UP001485043">
    <property type="component" value="Unassembled WGS sequence"/>
</dbReference>
<comment type="similarity">
    <text evidence="1">Belongs to the peptidase C56 family.</text>
</comment>
<proteinExistence type="inferred from homology"/>
<dbReference type="NCBIfam" id="TIGR01383">
    <property type="entry name" value="not_thiJ"/>
    <property type="match status" value="1"/>
</dbReference>
<evidence type="ECO:0000256" key="1">
    <source>
        <dbReference type="ARBA" id="ARBA00008542"/>
    </source>
</evidence>
<evidence type="ECO:0000259" key="3">
    <source>
        <dbReference type="Pfam" id="PF01965"/>
    </source>
</evidence>
<dbReference type="Pfam" id="PF01965">
    <property type="entry name" value="DJ-1_PfpI"/>
    <property type="match status" value="1"/>
</dbReference>
<dbReference type="GO" id="GO:1903189">
    <property type="term" value="P:glyoxal metabolic process"/>
    <property type="evidence" value="ECO:0007669"/>
    <property type="project" value="TreeGrafter"/>
</dbReference>
<dbReference type="Gene3D" id="3.40.50.880">
    <property type="match status" value="1"/>
</dbReference>
<organism evidence="4 5">
    <name type="scientific">Apatococcus fuscideae</name>
    <dbReference type="NCBI Taxonomy" id="2026836"/>
    <lineage>
        <taxon>Eukaryota</taxon>
        <taxon>Viridiplantae</taxon>
        <taxon>Chlorophyta</taxon>
        <taxon>core chlorophytes</taxon>
        <taxon>Trebouxiophyceae</taxon>
        <taxon>Chlorellales</taxon>
        <taxon>Chlorellaceae</taxon>
        <taxon>Apatococcus</taxon>
    </lineage>
</organism>
<dbReference type="EMBL" id="JALJOV010000630">
    <property type="protein sequence ID" value="KAK9862273.1"/>
    <property type="molecule type" value="Genomic_DNA"/>
</dbReference>
<accession>A0AAW1T0V3</accession>
<dbReference type="InterPro" id="IPR002818">
    <property type="entry name" value="DJ-1/PfpI"/>
</dbReference>
<dbReference type="InterPro" id="IPR029062">
    <property type="entry name" value="Class_I_gatase-like"/>
</dbReference>
<gene>
    <name evidence="4" type="ORF">WJX84_009616</name>
</gene>
<keyword evidence="5" id="KW-1185">Reference proteome</keyword>
<dbReference type="GO" id="GO:0005737">
    <property type="term" value="C:cytoplasm"/>
    <property type="evidence" value="ECO:0007669"/>
    <property type="project" value="TreeGrafter"/>
</dbReference>
<reference evidence="4 5" key="1">
    <citation type="journal article" date="2024" name="Nat. Commun.">
        <title>Phylogenomics reveals the evolutionary origins of lichenization in chlorophyte algae.</title>
        <authorList>
            <person name="Puginier C."/>
            <person name="Libourel C."/>
            <person name="Otte J."/>
            <person name="Skaloud P."/>
            <person name="Haon M."/>
            <person name="Grisel S."/>
            <person name="Petersen M."/>
            <person name="Berrin J.G."/>
            <person name="Delaux P.M."/>
            <person name="Dal Grande F."/>
            <person name="Keller J."/>
        </authorList>
    </citation>
    <scope>NUCLEOTIDE SEQUENCE [LARGE SCALE GENOMIC DNA]</scope>
    <source>
        <strain evidence="4 5">SAG 2523</strain>
    </source>
</reference>
<evidence type="ECO:0000313" key="5">
    <source>
        <dbReference type="Proteomes" id="UP001485043"/>
    </source>
</evidence>
<evidence type="ECO:0000256" key="2">
    <source>
        <dbReference type="ARBA" id="ARBA00022737"/>
    </source>
</evidence>
<sequence>MSVCVVSAGTKTVLVPIANGSEEIEAVTIIDVLRRAGASVTVASVEDTRQVEMSRQVQLVADKLISDCVGTTFDAIALPGGMPGAESLCASKHLETLLMEQQQSGRLLSAICAAPAVVLESKGLLKGLKATCHPGFQGRLANQSAISKRVVEADNIITSQAPGTAMEFSLAIVQRLFGEQVAQETKIVSGERLLIGLITRIGNNDLSRRNHRLGAAA</sequence>
<dbReference type="CDD" id="cd03135">
    <property type="entry name" value="GATase1_DJ-1"/>
    <property type="match status" value="1"/>
</dbReference>
<comment type="caution">
    <text evidence="4">The sequence shown here is derived from an EMBL/GenBank/DDBJ whole genome shotgun (WGS) entry which is preliminary data.</text>
</comment>
<feature type="domain" description="DJ-1/PfpI" evidence="3">
    <location>
        <begin position="11"/>
        <end position="174"/>
    </location>
</feature>
<dbReference type="PANTHER" id="PTHR48094:SF12">
    <property type="entry name" value="PARKINSON DISEASE PROTEIN 7 HOMOLOG"/>
    <property type="match status" value="1"/>
</dbReference>
<dbReference type="AlphaFoldDB" id="A0AAW1T0V3"/>
<dbReference type="FunFam" id="3.40.50.880:FF:000015">
    <property type="entry name" value="Protein DJ-1 homolog C"/>
    <property type="match status" value="1"/>
</dbReference>
<dbReference type="PANTHER" id="PTHR48094">
    <property type="entry name" value="PROTEIN/NUCLEIC ACID DEGLYCASE DJ-1-RELATED"/>
    <property type="match status" value="1"/>
</dbReference>